<dbReference type="InterPro" id="IPR001392">
    <property type="entry name" value="Clathrin_mu"/>
</dbReference>
<evidence type="ECO:0000256" key="4">
    <source>
        <dbReference type="ARBA" id="ARBA00022448"/>
    </source>
</evidence>
<dbReference type="OrthoDB" id="870at2759"/>
<dbReference type="PIRSF" id="PIRSF005992">
    <property type="entry name" value="Clathrin_mu"/>
    <property type="match status" value="1"/>
</dbReference>
<dbReference type="Pfam" id="PF01217">
    <property type="entry name" value="Clat_adaptor_s"/>
    <property type="match status" value="1"/>
</dbReference>
<dbReference type="InterPro" id="IPR036168">
    <property type="entry name" value="AP2_Mu_C_sf"/>
</dbReference>
<dbReference type="Gene3D" id="2.60.40.1170">
    <property type="entry name" value="Mu homology domain, subdomain B"/>
    <property type="match status" value="2"/>
</dbReference>
<dbReference type="InterPro" id="IPR050431">
    <property type="entry name" value="Adaptor_comp_med_subunit"/>
</dbReference>
<sequence length="429" mass="48160">MIHSLFMINSAGDIFMEKHWKSVISRSVCDYFFEEQQKANSPEDVNPVISTPHHYLIHIYRENIYFVAVCTTEVPPLFVIEFLHRVVDTFTDYFGDGGESAIKDNYVIVYELLEEMLDNGFPLATESNILKELIKPPNILRTVVNTVTGSSNLADTLPTGQLSNVPWRRAGVKYTNNEAYFDVIEEIDAIIDKQGSTVFADIQGVIDCCVKLSGMPDLTLSFMNPRILDDVSFHPCVRFKRWEAERVLSFVPPDGNFRLISYHVGSQNMVAIPVYVKPNISFREGGGRFDVTVGPKQTMGKLVESVVITCAMPKVVLNMNLTPTQGTYTFDPVAKVLTWDVGKINPQKLPNLRGNISLQSGSPPPESNPAISVQFKIQQMAVSGLKVNRLDMYGEVSKSSPKKSFTFEKYKPFKGVKYLTKAGNFQVRT</sequence>
<dbReference type="InterPro" id="IPR018240">
    <property type="entry name" value="Clathrin_mu_CS"/>
</dbReference>
<gene>
    <name evidence="11" type="primary">AP3M1</name>
    <name evidence="11" type="ORF">BLAG_LOCUS23984</name>
</gene>
<dbReference type="GO" id="GO:0030659">
    <property type="term" value="C:cytoplasmic vesicle membrane"/>
    <property type="evidence" value="ECO:0007669"/>
    <property type="project" value="UniProtKB-SubCell"/>
</dbReference>
<dbReference type="GO" id="GO:0006886">
    <property type="term" value="P:intracellular protein transport"/>
    <property type="evidence" value="ECO:0007669"/>
    <property type="project" value="UniProtKB-UniRule"/>
</dbReference>
<dbReference type="EMBL" id="OV696693">
    <property type="protein sequence ID" value="CAH1272297.1"/>
    <property type="molecule type" value="Genomic_DNA"/>
</dbReference>
<dbReference type="SUPFAM" id="SSF49447">
    <property type="entry name" value="Second domain of Mu2 adaptin subunit (ap50) of ap2 adaptor"/>
    <property type="match status" value="1"/>
</dbReference>
<dbReference type="GO" id="GO:0030131">
    <property type="term" value="C:clathrin adaptor complex"/>
    <property type="evidence" value="ECO:0007669"/>
    <property type="project" value="UniProtKB-UniRule"/>
</dbReference>
<evidence type="ECO:0000256" key="6">
    <source>
        <dbReference type="ARBA" id="ARBA00023034"/>
    </source>
</evidence>
<proteinExistence type="inferred from homology"/>
<dbReference type="FunFam" id="3.30.450.60:FF:000012">
    <property type="entry name" value="AP-3 complex subunit mu-1 isoform X1"/>
    <property type="match status" value="1"/>
</dbReference>
<dbReference type="Gene3D" id="3.30.450.60">
    <property type="match status" value="1"/>
</dbReference>
<evidence type="ECO:0000256" key="3">
    <source>
        <dbReference type="ARBA" id="ARBA00005324"/>
    </source>
</evidence>
<keyword evidence="7" id="KW-0472">Membrane</keyword>
<dbReference type="PANTHER" id="PTHR10529">
    <property type="entry name" value="AP COMPLEX SUBUNIT MU"/>
    <property type="match status" value="1"/>
</dbReference>
<evidence type="ECO:0000256" key="8">
    <source>
        <dbReference type="ARBA" id="ARBA00023329"/>
    </source>
</evidence>
<dbReference type="GO" id="GO:0016192">
    <property type="term" value="P:vesicle-mediated transport"/>
    <property type="evidence" value="ECO:0007669"/>
    <property type="project" value="InterPro"/>
</dbReference>
<dbReference type="SUPFAM" id="SSF64356">
    <property type="entry name" value="SNARE-like"/>
    <property type="match status" value="1"/>
</dbReference>
<dbReference type="PROSITE" id="PS00990">
    <property type="entry name" value="CLAT_ADAPTOR_M_1"/>
    <property type="match status" value="1"/>
</dbReference>
<dbReference type="CDD" id="cd14837">
    <property type="entry name" value="AP3_Mu_N"/>
    <property type="match status" value="1"/>
</dbReference>
<evidence type="ECO:0000256" key="2">
    <source>
        <dbReference type="ARBA" id="ARBA00004555"/>
    </source>
</evidence>
<reference evidence="11" key="1">
    <citation type="submission" date="2022-01" db="EMBL/GenBank/DDBJ databases">
        <authorList>
            <person name="Braso-Vives M."/>
        </authorList>
    </citation>
    <scope>NUCLEOTIDE SEQUENCE</scope>
</reference>
<evidence type="ECO:0000313" key="11">
    <source>
        <dbReference type="EMBL" id="CAH1272297.1"/>
    </source>
</evidence>
<evidence type="ECO:0000256" key="7">
    <source>
        <dbReference type="ARBA" id="ARBA00023136"/>
    </source>
</evidence>
<dbReference type="PRINTS" id="PR00314">
    <property type="entry name" value="CLATHRINADPT"/>
</dbReference>
<keyword evidence="6" id="KW-0333">Golgi apparatus</keyword>
<organism evidence="11 12">
    <name type="scientific">Branchiostoma lanceolatum</name>
    <name type="common">Common lancelet</name>
    <name type="synonym">Amphioxus lanceolatum</name>
    <dbReference type="NCBI Taxonomy" id="7740"/>
    <lineage>
        <taxon>Eukaryota</taxon>
        <taxon>Metazoa</taxon>
        <taxon>Chordata</taxon>
        <taxon>Cephalochordata</taxon>
        <taxon>Leptocardii</taxon>
        <taxon>Amphioxiformes</taxon>
        <taxon>Branchiostomatidae</taxon>
        <taxon>Branchiostoma</taxon>
    </lineage>
</organism>
<dbReference type="Pfam" id="PF00928">
    <property type="entry name" value="Adap_comp_sub"/>
    <property type="match status" value="1"/>
</dbReference>
<feature type="domain" description="MHD" evidence="10">
    <location>
        <begin position="176"/>
        <end position="428"/>
    </location>
</feature>
<accession>A0A8K0AB48</accession>
<evidence type="ECO:0000256" key="1">
    <source>
        <dbReference type="ARBA" id="ARBA00004180"/>
    </source>
</evidence>
<evidence type="ECO:0000259" key="10">
    <source>
        <dbReference type="PROSITE" id="PS51072"/>
    </source>
</evidence>
<evidence type="ECO:0000313" key="12">
    <source>
        <dbReference type="Proteomes" id="UP000838412"/>
    </source>
</evidence>
<protein>
    <submittedName>
        <fullName evidence="11">AP3M1 protein</fullName>
    </submittedName>
</protein>
<keyword evidence="8" id="KW-0968">Cytoplasmic vesicle</keyword>
<dbReference type="GO" id="GO:0005794">
    <property type="term" value="C:Golgi apparatus"/>
    <property type="evidence" value="ECO:0007669"/>
    <property type="project" value="UniProtKB-SubCell"/>
</dbReference>
<dbReference type="InterPro" id="IPR011012">
    <property type="entry name" value="Longin-like_dom_sf"/>
</dbReference>
<evidence type="ECO:0000256" key="5">
    <source>
        <dbReference type="ARBA" id="ARBA00022927"/>
    </source>
</evidence>
<comment type="similarity">
    <text evidence="3 9">Belongs to the adaptor complexes medium subunit family.</text>
</comment>
<keyword evidence="12" id="KW-1185">Reference proteome</keyword>
<dbReference type="PROSITE" id="PS51072">
    <property type="entry name" value="MHD"/>
    <property type="match status" value="1"/>
</dbReference>
<dbReference type="Proteomes" id="UP000838412">
    <property type="component" value="Chromosome 8"/>
</dbReference>
<name>A0A8K0AB48_BRALA</name>
<dbReference type="InterPro" id="IPR022775">
    <property type="entry name" value="AP_mu_sigma_su"/>
</dbReference>
<evidence type="ECO:0000256" key="9">
    <source>
        <dbReference type="PIRNR" id="PIRNR005992"/>
    </source>
</evidence>
<keyword evidence="4 9" id="KW-0813">Transport</keyword>
<dbReference type="InterPro" id="IPR028565">
    <property type="entry name" value="MHD"/>
</dbReference>
<dbReference type="AlphaFoldDB" id="A0A8K0AB48"/>
<comment type="subcellular location">
    <subcellularLocation>
        <location evidence="1">Cytoplasmic vesicle membrane</location>
        <topology evidence="1">Peripheral membrane protein</topology>
        <orientation evidence="1">Cytoplasmic side</orientation>
    </subcellularLocation>
    <subcellularLocation>
        <location evidence="2">Golgi apparatus</location>
    </subcellularLocation>
</comment>
<keyword evidence="5 9" id="KW-0653">Protein transport</keyword>